<proteinExistence type="predicted"/>
<organism evidence="1 2">
    <name type="scientific">Pistacia atlantica</name>
    <dbReference type="NCBI Taxonomy" id="434234"/>
    <lineage>
        <taxon>Eukaryota</taxon>
        <taxon>Viridiplantae</taxon>
        <taxon>Streptophyta</taxon>
        <taxon>Embryophyta</taxon>
        <taxon>Tracheophyta</taxon>
        <taxon>Spermatophyta</taxon>
        <taxon>Magnoliopsida</taxon>
        <taxon>eudicotyledons</taxon>
        <taxon>Gunneridae</taxon>
        <taxon>Pentapetalae</taxon>
        <taxon>rosids</taxon>
        <taxon>malvids</taxon>
        <taxon>Sapindales</taxon>
        <taxon>Anacardiaceae</taxon>
        <taxon>Pistacia</taxon>
    </lineage>
</organism>
<dbReference type="EMBL" id="CM047908">
    <property type="protein sequence ID" value="KAJ0080720.1"/>
    <property type="molecule type" value="Genomic_DNA"/>
</dbReference>
<accession>A0ACC0ZZS9</accession>
<protein>
    <submittedName>
        <fullName evidence="1">Uncharacterized protein</fullName>
    </submittedName>
</protein>
<reference evidence="2" key="1">
    <citation type="journal article" date="2023" name="G3 (Bethesda)">
        <title>Genome assembly and association tests identify interacting loci associated with vigor, precocity, and sex in interspecific pistachio rootstocks.</title>
        <authorList>
            <person name="Palmer W."/>
            <person name="Jacygrad E."/>
            <person name="Sagayaradj S."/>
            <person name="Cavanaugh K."/>
            <person name="Han R."/>
            <person name="Bertier L."/>
            <person name="Beede B."/>
            <person name="Kafkas S."/>
            <person name="Golino D."/>
            <person name="Preece J."/>
            <person name="Michelmore R."/>
        </authorList>
    </citation>
    <scope>NUCLEOTIDE SEQUENCE [LARGE SCALE GENOMIC DNA]</scope>
</reference>
<keyword evidence="2" id="KW-1185">Reference proteome</keyword>
<gene>
    <name evidence="1" type="ORF">Patl1_10327</name>
</gene>
<dbReference type="Proteomes" id="UP001164250">
    <property type="component" value="Chromosome 12"/>
</dbReference>
<sequence>MGDSKVDANNSIMKEEQMLRHIKLHYTMLFFSLSVSKLVFLAYLYIATLIRALSVDKNVKFFPLLKYVLLLARKLEKGAVLRAICAGFEEASCLFERW</sequence>
<evidence type="ECO:0000313" key="2">
    <source>
        <dbReference type="Proteomes" id="UP001164250"/>
    </source>
</evidence>
<name>A0ACC0ZZS9_9ROSI</name>
<comment type="caution">
    <text evidence="1">The sequence shown here is derived from an EMBL/GenBank/DDBJ whole genome shotgun (WGS) entry which is preliminary data.</text>
</comment>
<evidence type="ECO:0000313" key="1">
    <source>
        <dbReference type="EMBL" id="KAJ0080720.1"/>
    </source>
</evidence>